<dbReference type="AlphaFoldDB" id="A0A9D7XGJ0"/>
<dbReference type="Proteomes" id="UP000808349">
    <property type="component" value="Unassembled WGS sequence"/>
</dbReference>
<dbReference type="InterPro" id="IPR045800">
    <property type="entry name" value="HMBD"/>
</dbReference>
<evidence type="ECO:0000313" key="4">
    <source>
        <dbReference type="EMBL" id="MBK9716892.1"/>
    </source>
</evidence>
<keyword evidence="2" id="KW-0732">Signal</keyword>
<accession>A0A9D7XGJ0</accession>
<evidence type="ECO:0000256" key="1">
    <source>
        <dbReference type="SAM" id="MobiDB-lite"/>
    </source>
</evidence>
<sequence>MKKLILSAMLLGALTFGLTSCNNAEKKTKTEQGKHNHKEGDDHETVYKCPMDCEKGKTYDKKGTCPVCKMELVEKEHSDHKEGDGHDHKEGDGHKH</sequence>
<feature type="chain" id="PRO_5038757933" description="Heavy metal binding domain-containing protein" evidence="2">
    <location>
        <begin position="25"/>
        <end position="96"/>
    </location>
</feature>
<evidence type="ECO:0000313" key="5">
    <source>
        <dbReference type="Proteomes" id="UP000808349"/>
    </source>
</evidence>
<feature type="region of interest" description="Disordered" evidence="1">
    <location>
        <begin position="75"/>
        <end position="96"/>
    </location>
</feature>
<proteinExistence type="predicted"/>
<dbReference type="GO" id="GO:0046872">
    <property type="term" value="F:metal ion binding"/>
    <property type="evidence" value="ECO:0007669"/>
    <property type="project" value="InterPro"/>
</dbReference>
<organism evidence="4 5">
    <name type="scientific">Candidatus Defluviibacterium haderslevense</name>
    <dbReference type="NCBI Taxonomy" id="2981993"/>
    <lineage>
        <taxon>Bacteria</taxon>
        <taxon>Pseudomonadati</taxon>
        <taxon>Bacteroidota</taxon>
        <taxon>Saprospiria</taxon>
        <taxon>Saprospirales</taxon>
        <taxon>Saprospiraceae</taxon>
        <taxon>Candidatus Defluviibacterium</taxon>
    </lineage>
</organism>
<feature type="domain" description="Heavy metal binding" evidence="3">
    <location>
        <begin position="46"/>
        <end position="75"/>
    </location>
</feature>
<comment type="caution">
    <text evidence="4">The sequence shown here is derived from an EMBL/GenBank/DDBJ whole genome shotgun (WGS) entry which is preliminary data.</text>
</comment>
<evidence type="ECO:0000256" key="2">
    <source>
        <dbReference type="SAM" id="SignalP"/>
    </source>
</evidence>
<dbReference type="PROSITE" id="PS51257">
    <property type="entry name" value="PROKAR_LIPOPROTEIN"/>
    <property type="match status" value="1"/>
</dbReference>
<reference evidence="4 5" key="1">
    <citation type="submission" date="2020-10" db="EMBL/GenBank/DDBJ databases">
        <title>Connecting structure to function with the recovery of over 1000 high-quality activated sludge metagenome-assembled genomes encoding full-length rRNA genes using long-read sequencing.</title>
        <authorList>
            <person name="Singleton C.M."/>
            <person name="Petriglieri F."/>
            <person name="Kristensen J.M."/>
            <person name="Kirkegaard R.H."/>
            <person name="Michaelsen T.Y."/>
            <person name="Andersen M.H."/>
            <person name="Karst S.M."/>
            <person name="Dueholm M.S."/>
            <person name="Nielsen P.H."/>
            <person name="Albertsen M."/>
        </authorList>
    </citation>
    <scope>NUCLEOTIDE SEQUENCE [LARGE SCALE GENOMIC DNA]</scope>
    <source>
        <strain evidence="4">Ribe_18-Q3-R11-54_BAT3C.373</strain>
    </source>
</reference>
<gene>
    <name evidence="4" type="ORF">IPO85_05140</name>
</gene>
<protein>
    <recommendedName>
        <fullName evidence="3">Heavy metal binding domain-containing protein</fullName>
    </recommendedName>
</protein>
<feature type="signal peptide" evidence="2">
    <location>
        <begin position="1"/>
        <end position="24"/>
    </location>
</feature>
<evidence type="ECO:0000259" key="3">
    <source>
        <dbReference type="Pfam" id="PF19335"/>
    </source>
</evidence>
<dbReference type="Pfam" id="PF19335">
    <property type="entry name" value="HMBD"/>
    <property type="match status" value="1"/>
</dbReference>
<name>A0A9D7XGJ0_9BACT</name>
<dbReference type="EMBL" id="JADKFW010000004">
    <property type="protein sequence ID" value="MBK9716892.1"/>
    <property type="molecule type" value="Genomic_DNA"/>
</dbReference>